<dbReference type="Proteomes" id="UP001495910">
    <property type="component" value="Unassembled WGS sequence"/>
</dbReference>
<feature type="active site" description="Charge relay system" evidence="5">
    <location>
        <position position="14"/>
    </location>
</feature>
<dbReference type="Pfam" id="PF12951">
    <property type="entry name" value="PATR"/>
    <property type="match status" value="1"/>
</dbReference>
<organism evidence="7 8">
    <name type="scientific">Collimonas rhizosphaerae</name>
    <dbReference type="NCBI Taxonomy" id="3126357"/>
    <lineage>
        <taxon>Bacteria</taxon>
        <taxon>Pseudomonadati</taxon>
        <taxon>Pseudomonadota</taxon>
        <taxon>Betaproteobacteria</taxon>
        <taxon>Burkholderiales</taxon>
        <taxon>Oxalobacteraceae</taxon>
        <taxon>Collimonas</taxon>
    </lineage>
</organism>
<comment type="similarity">
    <text evidence="5">Belongs to the peptidase S8 family.</text>
</comment>
<comment type="caution">
    <text evidence="7">The sequence shown here is derived from an EMBL/GenBank/DDBJ whole genome shotgun (WGS) entry which is preliminary data.</text>
</comment>
<evidence type="ECO:0000256" key="3">
    <source>
        <dbReference type="ARBA" id="ARBA00022801"/>
    </source>
</evidence>
<dbReference type="Pfam" id="PF03797">
    <property type="entry name" value="Autotransporter"/>
    <property type="match status" value="1"/>
</dbReference>
<dbReference type="InterPro" id="IPR000209">
    <property type="entry name" value="Peptidase_S8/S53_dom"/>
</dbReference>
<dbReference type="PRINTS" id="PR00723">
    <property type="entry name" value="SUBTILISIN"/>
</dbReference>
<keyword evidence="1 5" id="KW-0645">Protease</keyword>
<dbReference type="InterPro" id="IPR013425">
    <property type="entry name" value="Autotrns_rpt"/>
</dbReference>
<feature type="non-terminal residue" evidence="7">
    <location>
        <position position="1"/>
    </location>
</feature>
<name>A0ABU9Q3X4_9BURK</name>
<keyword evidence="4 5" id="KW-0720">Serine protease</keyword>
<dbReference type="PROSITE" id="PS51208">
    <property type="entry name" value="AUTOTRANSPORTER"/>
    <property type="match status" value="1"/>
</dbReference>
<dbReference type="SUPFAM" id="SSF103515">
    <property type="entry name" value="Autotransporter"/>
    <property type="match status" value="1"/>
</dbReference>
<feature type="domain" description="Autotransporter" evidence="6">
    <location>
        <begin position="583"/>
        <end position="864"/>
    </location>
</feature>
<evidence type="ECO:0000256" key="5">
    <source>
        <dbReference type="PROSITE-ProRule" id="PRU01240"/>
    </source>
</evidence>
<evidence type="ECO:0000256" key="2">
    <source>
        <dbReference type="ARBA" id="ARBA00022729"/>
    </source>
</evidence>
<dbReference type="CDD" id="cd04848">
    <property type="entry name" value="Peptidases_S8_Autotransporter_serine_protease_like"/>
    <property type="match status" value="1"/>
</dbReference>
<proteinExistence type="inferred from homology"/>
<dbReference type="SUPFAM" id="SSF52743">
    <property type="entry name" value="Subtilisin-like"/>
    <property type="match status" value="1"/>
</dbReference>
<keyword evidence="2" id="KW-0732">Signal</keyword>
<keyword evidence="8" id="KW-1185">Reference proteome</keyword>
<evidence type="ECO:0000256" key="1">
    <source>
        <dbReference type="ARBA" id="ARBA00022670"/>
    </source>
</evidence>
<gene>
    <name evidence="7" type="ORF">V8G57_26205</name>
</gene>
<keyword evidence="3 5" id="KW-0378">Hydrolase</keyword>
<dbReference type="PANTHER" id="PTHR35037:SF3">
    <property type="entry name" value="C-TERMINAL REGION OF AIDA-LIKE PROTEIN"/>
    <property type="match status" value="1"/>
</dbReference>
<feature type="active site" description="Charge relay system" evidence="5">
    <location>
        <position position="215"/>
    </location>
</feature>
<evidence type="ECO:0000256" key="4">
    <source>
        <dbReference type="ARBA" id="ARBA00022825"/>
    </source>
</evidence>
<dbReference type="EMBL" id="JBANDC010000046">
    <property type="protein sequence ID" value="MEM4990900.1"/>
    <property type="molecule type" value="Genomic_DNA"/>
</dbReference>
<dbReference type="PROSITE" id="PS51892">
    <property type="entry name" value="SUBTILASE"/>
    <property type="match status" value="1"/>
</dbReference>
<dbReference type="InterPro" id="IPR051551">
    <property type="entry name" value="Autotransporter_adhesion"/>
</dbReference>
<dbReference type="InterPro" id="IPR036852">
    <property type="entry name" value="Peptidase_S8/S53_dom_sf"/>
</dbReference>
<protein>
    <submittedName>
        <fullName evidence="7">Autotransporter domain-containing protein</fullName>
    </submittedName>
</protein>
<dbReference type="PROSITE" id="PS00138">
    <property type="entry name" value="SUBTILASE_SER"/>
    <property type="match status" value="1"/>
</dbReference>
<evidence type="ECO:0000313" key="7">
    <source>
        <dbReference type="EMBL" id="MEM4990900.1"/>
    </source>
</evidence>
<reference evidence="7 8" key="1">
    <citation type="submission" date="2024-02" db="EMBL/GenBank/DDBJ databases">
        <title>Draft genome sequence of Collimonas sp. strain H4R21, an effective mineral-weathering bacterial strain isolated from the beech rhizosphere.</title>
        <authorList>
            <person name="Morin E."/>
            <person name="Uroz S."/>
            <person name="Leveau J.H.J."/>
            <person name="Kumar R."/>
            <person name="Rey M.W."/>
            <person name="Pham J."/>
        </authorList>
    </citation>
    <scope>NUCLEOTIDE SEQUENCE [LARGE SCALE GENOMIC DNA]</scope>
    <source>
        <strain evidence="7 8">H4R21</strain>
    </source>
</reference>
<dbReference type="InterPro" id="IPR023828">
    <property type="entry name" value="Peptidase_S8_Ser-AS"/>
</dbReference>
<sequence length="865" mass="86993">QGMTGAGVAVGVVDTDFDVSDPQLAGRISKTVYSSGGANGNMHGAEVAQALAGSTLGIAPGVFVQAAAAGTTGNSLLLSSQIYQDLFAKGVRIFNQSNGISASGASVAQALALYNLYHPYVAQKGLFVWSTGNDGAAQPNLNASLPSLFGDLQSGWLAVTAVNAAGGSNGYSASDTVPGAISSYANRCGVAANWCLAAAGDFISSVSGARVFGTSFAAPAVTGAAVLVQQAYPWMNADLIRQTILSTATDMHDSATYGWGLLNASKAVNGPALFDTRLALGPNVNVQFDNAASVFRNDIGGDAGLNKSGSGQLTLAGNNTYQGASNILGGSLNITGAVASSVNVGAAGRLGGDGGRIHGNVSNSGRVDNSGAGLTIGGNYVATPAAVLANQLNTTLTVGGAAILGNSHLVATTPGGSTDPSGYVTQQAGVTGKVLTAAGGVSGQFSDISFEADGVSFTPGVFIAANLSYQAREVDLQISRTNAVVMAAAAFKGDATRNNAAANLEAGLQAADQMVASGNTAGVNGEFLASAAALQKSASIAVAGQVLDSLSGQIHASAQALTFQQSQALNRDLGNRLAALGSQAHDGSGLWVSAIGASGTLRESGYASGDTSLWGGQFGVDTRLDAATIVGAALAYADSKASFDRLGGQSKGHSTGVSLYGRHAFGADGWYVAGRAGAASIDSTVTRSAVIGNSEQNLGTSHTDSLWSAYAEGGYVLPLSADMRLTPYAGLAYDRLKRGGFTESGGVFGLTADSQAYKQTAGLLGVRGDSSFQWAGGLSVVQAYAAWQHAFSDGSLDFGAAYVGAPAARFTVQGIGLARSSGWAGLGLNTAVDSRWGWYLNYDAQLGNGGLRNSVLALGLRFRLD</sequence>
<dbReference type="Gene3D" id="2.40.128.130">
    <property type="entry name" value="Autotransporter beta-domain"/>
    <property type="match status" value="1"/>
</dbReference>
<dbReference type="InterPro" id="IPR034061">
    <property type="entry name" value="Peptidases_S8_Autotransporter"/>
</dbReference>
<accession>A0ABU9Q3X4</accession>
<dbReference type="SMART" id="SM00869">
    <property type="entry name" value="Autotransporter"/>
    <property type="match status" value="1"/>
</dbReference>
<dbReference type="InterPro" id="IPR036709">
    <property type="entry name" value="Autotransporte_beta_dom_sf"/>
</dbReference>
<evidence type="ECO:0000259" key="6">
    <source>
        <dbReference type="PROSITE" id="PS51208"/>
    </source>
</evidence>
<feature type="active site" description="Charge relay system" evidence="5">
    <location>
        <position position="43"/>
    </location>
</feature>
<dbReference type="PANTHER" id="PTHR35037">
    <property type="entry name" value="C-TERMINAL REGION OF AIDA-LIKE PROTEIN"/>
    <property type="match status" value="1"/>
</dbReference>
<dbReference type="Pfam" id="PF00082">
    <property type="entry name" value="Peptidase_S8"/>
    <property type="match status" value="1"/>
</dbReference>
<dbReference type="NCBIfam" id="TIGR02601">
    <property type="entry name" value="autotrns_rpt"/>
    <property type="match status" value="1"/>
</dbReference>
<dbReference type="Gene3D" id="3.40.50.200">
    <property type="entry name" value="Peptidase S8/S53 domain"/>
    <property type="match status" value="1"/>
</dbReference>
<dbReference type="InterPro" id="IPR015500">
    <property type="entry name" value="Peptidase_S8_subtilisin-rel"/>
</dbReference>
<dbReference type="RefSeq" id="WP_342831974.1">
    <property type="nucleotide sequence ID" value="NZ_JBANDC010000046.1"/>
</dbReference>
<evidence type="ECO:0000313" key="8">
    <source>
        <dbReference type="Proteomes" id="UP001495910"/>
    </source>
</evidence>
<dbReference type="InterPro" id="IPR005546">
    <property type="entry name" value="Autotransporte_beta"/>
</dbReference>